<dbReference type="KEGG" id="ccro:CMC5_029690"/>
<sequence length="158" mass="17518">MRYIASRSRVTPPERTRNVVAGVAMAAVGQHELVLEPSGLMCWTLRGDVSAREVETILVWDRIVAAQYGRVLTLMDVSALGEVPSETRKTVRRAQELPMRGIGVFGASFQARIRATMLLTAAELVAEEQENNPLVFFSCEREARSWLMARLALLECAA</sequence>
<protein>
    <recommendedName>
        <fullName evidence="3">STAS/SEC14 domain-containing protein</fullName>
    </recommendedName>
</protein>
<dbReference type="Proteomes" id="UP000067626">
    <property type="component" value="Chromosome"/>
</dbReference>
<organism evidence="1 2">
    <name type="scientific">Chondromyces crocatus</name>
    <dbReference type="NCBI Taxonomy" id="52"/>
    <lineage>
        <taxon>Bacteria</taxon>
        <taxon>Pseudomonadati</taxon>
        <taxon>Myxococcota</taxon>
        <taxon>Polyangia</taxon>
        <taxon>Polyangiales</taxon>
        <taxon>Polyangiaceae</taxon>
        <taxon>Chondromyces</taxon>
    </lineage>
</organism>
<keyword evidence="2" id="KW-1185">Reference proteome</keyword>
<gene>
    <name evidence="1" type="ORF">CMC5_029690</name>
</gene>
<evidence type="ECO:0000313" key="1">
    <source>
        <dbReference type="EMBL" id="AKT38823.1"/>
    </source>
</evidence>
<dbReference type="AlphaFoldDB" id="A0A0K1EE12"/>
<evidence type="ECO:0008006" key="3">
    <source>
        <dbReference type="Google" id="ProtNLM"/>
    </source>
</evidence>
<name>A0A0K1EE12_CHOCO</name>
<reference evidence="1 2" key="1">
    <citation type="submission" date="2015-07" db="EMBL/GenBank/DDBJ databases">
        <title>Genome analysis of myxobacterium Chondromyces crocatus Cm c5 reveals a high potential for natural compound synthesis and the genetic basis for the loss of fruiting body formation.</title>
        <authorList>
            <person name="Zaburannyi N."/>
            <person name="Bunk B."/>
            <person name="Maier J."/>
            <person name="Overmann J."/>
            <person name="Mueller R."/>
        </authorList>
    </citation>
    <scope>NUCLEOTIDE SEQUENCE [LARGE SCALE GENOMIC DNA]</scope>
    <source>
        <strain evidence="1 2">Cm c5</strain>
    </source>
</reference>
<dbReference type="EMBL" id="CP012159">
    <property type="protein sequence ID" value="AKT38823.1"/>
    <property type="molecule type" value="Genomic_DNA"/>
</dbReference>
<evidence type="ECO:0000313" key="2">
    <source>
        <dbReference type="Proteomes" id="UP000067626"/>
    </source>
</evidence>
<proteinExistence type="predicted"/>
<dbReference type="STRING" id="52.CMC5_029690"/>
<accession>A0A0K1EE12</accession>